<gene>
    <name evidence="2" type="ORF">ACFOKA_17515</name>
</gene>
<proteinExistence type="predicted"/>
<keyword evidence="1" id="KW-0472">Membrane</keyword>
<keyword evidence="3" id="KW-1185">Reference proteome</keyword>
<evidence type="ECO:0000256" key="1">
    <source>
        <dbReference type="SAM" id="Phobius"/>
    </source>
</evidence>
<protein>
    <submittedName>
        <fullName evidence="2">Uncharacterized protein</fullName>
    </submittedName>
</protein>
<organism evidence="2 3">
    <name type="scientific">Kordiimonas pumila</name>
    <dbReference type="NCBI Taxonomy" id="2161677"/>
    <lineage>
        <taxon>Bacteria</taxon>
        <taxon>Pseudomonadati</taxon>
        <taxon>Pseudomonadota</taxon>
        <taxon>Alphaproteobacteria</taxon>
        <taxon>Kordiimonadales</taxon>
        <taxon>Kordiimonadaceae</taxon>
        <taxon>Kordiimonas</taxon>
    </lineage>
</organism>
<evidence type="ECO:0000313" key="2">
    <source>
        <dbReference type="EMBL" id="MFC3053701.1"/>
    </source>
</evidence>
<sequence>MKKQNFEQYVLRYGTEIVEWPAVLQAKAATFAETEAGKAIIIQEKRFSEMFSSARTLTAKRAVGQGTDAFLDRLCSIPATHLQQQKQQGLLARLWSMLAPDGSFLSPAALVSEMAVFVVVLGLGVFAGMNGVGDSTSQAEVDISDGWFALTLDITSSEDGLEG</sequence>
<dbReference type="RefSeq" id="WP_194214477.1">
    <property type="nucleotide sequence ID" value="NZ_CP061205.1"/>
</dbReference>
<keyword evidence="1" id="KW-0812">Transmembrane</keyword>
<dbReference type="Proteomes" id="UP001595444">
    <property type="component" value="Unassembled WGS sequence"/>
</dbReference>
<keyword evidence="1" id="KW-1133">Transmembrane helix</keyword>
<comment type="caution">
    <text evidence="2">The sequence shown here is derived from an EMBL/GenBank/DDBJ whole genome shotgun (WGS) entry which is preliminary data.</text>
</comment>
<feature type="transmembrane region" description="Helical" evidence="1">
    <location>
        <begin position="104"/>
        <end position="127"/>
    </location>
</feature>
<reference evidence="3" key="1">
    <citation type="journal article" date="2019" name="Int. J. Syst. Evol. Microbiol.">
        <title>The Global Catalogue of Microorganisms (GCM) 10K type strain sequencing project: providing services to taxonomists for standard genome sequencing and annotation.</title>
        <authorList>
            <consortium name="The Broad Institute Genomics Platform"/>
            <consortium name="The Broad Institute Genome Sequencing Center for Infectious Disease"/>
            <person name="Wu L."/>
            <person name="Ma J."/>
        </authorList>
    </citation>
    <scope>NUCLEOTIDE SEQUENCE [LARGE SCALE GENOMIC DNA]</scope>
    <source>
        <strain evidence="3">KCTC 62164</strain>
    </source>
</reference>
<accession>A0ABV7D9W2</accession>
<evidence type="ECO:0000313" key="3">
    <source>
        <dbReference type="Proteomes" id="UP001595444"/>
    </source>
</evidence>
<name>A0ABV7D9W2_9PROT</name>
<dbReference type="EMBL" id="JBHRSL010000028">
    <property type="protein sequence ID" value="MFC3053701.1"/>
    <property type="molecule type" value="Genomic_DNA"/>
</dbReference>